<dbReference type="HOGENOM" id="CLU_011017_2_1_1"/>
<keyword evidence="4" id="KW-0804">Transcription</keyword>
<evidence type="ECO:0000259" key="6">
    <source>
        <dbReference type="SMART" id="SM00906"/>
    </source>
</evidence>
<proteinExistence type="predicted"/>
<dbReference type="SMART" id="SM00906">
    <property type="entry name" value="Fungal_trans"/>
    <property type="match status" value="1"/>
</dbReference>
<keyword evidence="2" id="KW-0479">Metal-binding</keyword>
<dbReference type="CDD" id="cd12148">
    <property type="entry name" value="fungal_TF_MHR"/>
    <property type="match status" value="1"/>
</dbReference>
<dbReference type="OrthoDB" id="3862662at2759"/>
<evidence type="ECO:0000256" key="4">
    <source>
        <dbReference type="ARBA" id="ARBA00023163"/>
    </source>
</evidence>
<dbReference type="GO" id="GO:0008270">
    <property type="term" value="F:zinc ion binding"/>
    <property type="evidence" value="ECO:0007669"/>
    <property type="project" value="InterPro"/>
</dbReference>
<dbReference type="GO" id="GO:0005634">
    <property type="term" value="C:nucleus"/>
    <property type="evidence" value="ECO:0007669"/>
    <property type="project" value="UniProtKB-SubCell"/>
</dbReference>
<sequence>MNNLVPSVSKIGNDVLHTETEPTFNGWDIPDEVALELIDIFFSKIQPILPIMHRPLFYDRFTQLEEQTRRLVSRRESSQDAAFMIEGIFALTARFSKAAIFHNSLVLDRGQVFANKAAAIKDDIIKTIEEPTLDFVKGCTILAFYYVVSGRLTAGSLLTSVCVRFAYDLGLDKVDEDQSLDDRTYGGEEAGYSDAWLRREELRRLWWSIWDLDTFVATLSRQPYAIERGGMKVLLPVSDQQWFSGVPIRSSLLEGEPLNLWRSLQGSPNRNPRAWYLVSNYLMSCIAVAGRKQPRISAVKKLELESALCCLKLALPASFQLRSLYLDDQTSVDGNWIISTHLMIIA</sequence>
<dbReference type="AlphaFoldDB" id="A0A072PBX5"/>
<organism evidence="7 8">
    <name type="scientific">Exophiala aquamarina CBS 119918</name>
    <dbReference type="NCBI Taxonomy" id="1182545"/>
    <lineage>
        <taxon>Eukaryota</taxon>
        <taxon>Fungi</taxon>
        <taxon>Dikarya</taxon>
        <taxon>Ascomycota</taxon>
        <taxon>Pezizomycotina</taxon>
        <taxon>Eurotiomycetes</taxon>
        <taxon>Chaetothyriomycetidae</taxon>
        <taxon>Chaetothyriales</taxon>
        <taxon>Herpotrichiellaceae</taxon>
        <taxon>Exophiala</taxon>
    </lineage>
</organism>
<dbReference type="VEuPathDB" id="FungiDB:A1O9_11003"/>
<comment type="caution">
    <text evidence="7">The sequence shown here is derived from an EMBL/GenBank/DDBJ whole genome shotgun (WGS) entry which is preliminary data.</text>
</comment>
<comment type="subcellular location">
    <subcellularLocation>
        <location evidence="1">Nucleus</location>
    </subcellularLocation>
</comment>
<dbReference type="GeneID" id="25285904"/>
<accession>A0A072PBX5</accession>
<gene>
    <name evidence="7" type="ORF">A1O9_11003</name>
</gene>
<protein>
    <recommendedName>
        <fullName evidence="6">Xylanolytic transcriptional activator regulatory domain-containing protein</fullName>
    </recommendedName>
</protein>
<evidence type="ECO:0000313" key="8">
    <source>
        <dbReference type="Proteomes" id="UP000027920"/>
    </source>
</evidence>
<dbReference type="GO" id="GO:0000981">
    <property type="term" value="F:DNA-binding transcription factor activity, RNA polymerase II-specific"/>
    <property type="evidence" value="ECO:0007669"/>
    <property type="project" value="InterPro"/>
</dbReference>
<dbReference type="PANTHER" id="PTHR47338">
    <property type="entry name" value="ZN(II)2CYS6 TRANSCRIPTION FACTOR (EUROFUNG)-RELATED"/>
    <property type="match status" value="1"/>
</dbReference>
<dbReference type="Pfam" id="PF04082">
    <property type="entry name" value="Fungal_trans"/>
    <property type="match status" value="1"/>
</dbReference>
<reference evidence="7 8" key="1">
    <citation type="submission" date="2013-03" db="EMBL/GenBank/DDBJ databases">
        <title>The Genome Sequence of Exophiala aquamarina CBS 119918.</title>
        <authorList>
            <consortium name="The Broad Institute Genomics Platform"/>
            <person name="Cuomo C."/>
            <person name="de Hoog S."/>
            <person name="Gorbushina A."/>
            <person name="Walker B."/>
            <person name="Young S.K."/>
            <person name="Zeng Q."/>
            <person name="Gargeya S."/>
            <person name="Fitzgerald M."/>
            <person name="Haas B."/>
            <person name="Abouelleil A."/>
            <person name="Allen A.W."/>
            <person name="Alvarado L."/>
            <person name="Arachchi H.M."/>
            <person name="Berlin A.M."/>
            <person name="Chapman S.B."/>
            <person name="Gainer-Dewar J."/>
            <person name="Goldberg J."/>
            <person name="Griggs A."/>
            <person name="Gujja S."/>
            <person name="Hansen M."/>
            <person name="Howarth C."/>
            <person name="Imamovic A."/>
            <person name="Ireland A."/>
            <person name="Larimer J."/>
            <person name="McCowan C."/>
            <person name="Murphy C."/>
            <person name="Pearson M."/>
            <person name="Poon T.W."/>
            <person name="Priest M."/>
            <person name="Roberts A."/>
            <person name="Saif S."/>
            <person name="Shea T."/>
            <person name="Sisk P."/>
            <person name="Sykes S."/>
            <person name="Wortman J."/>
            <person name="Nusbaum C."/>
            <person name="Birren B."/>
        </authorList>
    </citation>
    <scope>NUCLEOTIDE SEQUENCE [LARGE SCALE GENOMIC DNA]</scope>
    <source>
        <strain evidence="7 8">CBS 119918</strain>
    </source>
</reference>
<evidence type="ECO:0000256" key="1">
    <source>
        <dbReference type="ARBA" id="ARBA00004123"/>
    </source>
</evidence>
<keyword evidence="8" id="KW-1185">Reference proteome</keyword>
<feature type="domain" description="Xylanolytic transcriptional activator regulatory" evidence="6">
    <location>
        <begin position="155"/>
        <end position="242"/>
    </location>
</feature>
<name>A0A072PBX5_9EURO</name>
<dbReference type="PANTHER" id="PTHR47338:SF5">
    <property type="entry name" value="ZN(II)2CYS6 TRANSCRIPTION FACTOR (EUROFUNG)"/>
    <property type="match status" value="1"/>
</dbReference>
<dbReference type="EMBL" id="AMGV01000015">
    <property type="protein sequence ID" value="KEF53095.1"/>
    <property type="molecule type" value="Genomic_DNA"/>
</dbReference>
<dbReference type="GO" id="GO:0003677">
    <property type="term" value="F:DNA binding"/>
    <property type="evidence" value="ECO:0007669"/>
    <property type="project" value="InterPro"/>
</dbReference>
<evidence type="ECO:0000256" key="3">
    <source>
        <dbReference type="ARBA" id="ARBA00023015"/>
    </source>
</evidence>
<dbReference type="Proteomes" id="UP000027920">
    <property type="component" value="Unassembled WGS sequence"/>
</dbReference>
<dbReference type="InterPro" id="IPR007219">
    <property type="entry name" value="XnlR_reg_dom"/>
</dbReference>
<keyword evidence="3" id="KW-0805">Transcription regulation</keyword>
<evidence type="ECO:0000256" key="2">
    <source>
        <dbReference type="ARBA" id="ARBA00022723"/>
    </source>
</evidence>
<dbReference type="RefSeq" id="XP_013255685.1">
    <property type="nucleotide sequence ID" value="XM_013400231.1"/>
</dbReference>
<evidence type="ECO:0000313" key="7">
    <source>
        <dbReference type="EMBL" id="KEF53095.1"/>
    </source>
</evidence>
<dbReference type="InterPro" id="IPR050815">
    <property type="entry name" value="TF_fung"/>
</dbReference>
<keyword evidence="5" id="KW-0539">Nucleus</keyword>
<evidence type="ECO:0000256" key="5">
    <source>
        <dbReference type="ARBA" id="ARBA00023242"/>
    </source>
</evidence>
<dbReference type="GO" id="GO:0006351">
    <property type="term" value="P:DNA-templated transcription"/>
    <property type="evidence" value="ECO:0007669"/>
    <property type="project" value="InterPro"/>
</dbReference>